<feature type="chain" id="PRO_5030172956" description="EamA domain-containing protein" evidence="8">
    <location>
        <begin position="24"/>
        <end position="464"/>
    </location>
</feature>
<accession>K0R0K3</accession>
<keyword evidence="5 7" id="KW-0472">Membrane</keyword>
<feature type="transmembrane region" description="Helical" evidence="7">
    <location>
        <begin position="371"/>
        <end position="390"/>
    </location>
</feature>
<evidence type="ECO:0000256" key="4">
    <source>
        <dbReference type="ARBA" id="ARBA00022989"/>
    </source>
</evidence>
<proteinExistence type="predicted"/>
<feature type="region of interest" description="Disordered" evidence="6">
    <location>
        <begin position="25"/>
        <end position="60"/>
    </location>
</feature>
<dbReference type="EMBL" id="AGNL01049853">
    <property type="protein sequence ID" value="EJK44314.1"/>
    <property type="molecule type" value="Genomic_DNA"/>
</dbReference>
<dbReference type="PANTHER" id="PTHR42920">
    <property type="entry name" value="OS03G0707200 PROTEIN-RELATED"/>
    <property type="match status" value="1"/>
</dbReference>
<dbReference type="OrthoDB" id="2017960at2759"/>
<sequence length="464" mass="48475">MPRSTLAVATTCLLVGLSREAQCFAPTTRRRTRTPSSTHLHRRRHQPSRRPTATALAGDVATEESVETVQDESLADPASVVFYDDFLDPDNPLGVVCARGVCVLPDFDDDVPTIGSSNGEGAVTTSMPPLGDQSLVERILGSYLGPRLLLAFASVLYGTNFPLGSMMNDSLPPSAATSARMLLASLALSPFLLKLEGELAASALLCGTFTAVGYISQSLSLVDTSPAKVAFLGAATVLVCPALEALVDGKDVSVGKRPQTWLAAALCLSGVGILELWNPGSGGGDAAGALGGIGVGDLLALLQAVGFGTSFFLTERMMTKVPGQALPITAVQVSVTALLSMVWCVSDGWIGTEGAGSYGLPSMFLEPTLRMASLAVLWTGIATTALNRFIETTALGKMKSAEASVILATEPLWASLFAALWLGEDFGANDYVGGALIVLACLATALRREDFAFVLGNEEKEQLR</sequence>
<feature type="transmembrane region" description="Helical" evidence="7">
    <location>
        <begin position="402"/>
        <end position="422"/>
    </location>
</feature>
<dbReference type="InterPro" id="IPR037185">
    <property type="entry name" value="EmrE-like"/>
</dbReference>
<evidence type="ECO:0000313" key="11">
    <source>
        <dbReference type="Proteomes" id="UP000266841"/>
    </source>
</evidence>
<feature type="signal peptide" evidence="8">
    <location>
        <begin position="1"/>
        <end position="23"/>
    </location>
</feature>
<evidence type="ECO:0000256" key="6">
    <source>
        <dbReference type="SAM" id="MobiDB-lite"/>
    </source>
</evidence>
<feature type="transmembrane region" description="Helical" evidence="7">
    <location>
        <begin position="325"/>
        <end position="351"/>
    </location>
</feature>
<dbReference type="InterPro" id="IPR051258">
    <property type="entry name" value="Diverse_Substrate_Transporter"/>
</dbReference>
<evidence type="ECO:0000256" key="8">
    <source>
        <dbReference type="SAM" id="SignalP"/>
    </source>
</evidence>
<feature type="domain" description="EamA" evidence="9">
    <location>
        <begin position="296"/>
        <end position="443"/>
    </location>
</feature>
<evidence type="ECO:0000256" key="2">
    <source>
        <dbReference type="ARBA" id="ARBA00022475"/>
    </source>
</evidence>
<keyword evidence="8" id="KW-0732">Signal</keyword>
<dbReference type="PANTHER" id="PTHR42920:SF5">
    <property type="entry name" value="EAMA DOMAIN-CONTAINING PROTEIN"/>
    <property type="match status" value="1"/>
</dbReference>
<dbReference type="SUPFAM" id="SSF103481">
    <property type="entry name" value="Multidrug resistance efflux transporter EmrE"/>
    <property type="match status" value="1"/>
</dbReference>
<organism evidence="10 11">
    <name type="scientific">Thalassiosira oceanica</name>
    <name type="common">Marine diatom</name>
    <dbReference type="NCBI Taxonomy" id="159749"/>
    <lineage>
        <taxon>Eukaryota</taxon>
        <taxon>Sar</taxon>
        <taxon>Stramenopiles</taxon>
        <taxon>Ochrophyta</taxon>
        <taxon>Bacillariophyta</taxon>
        <taxon>Coscinodiscophyceae</taxon>
        <taxon>Thalassiosirophycidae</taxon>
        <taxon>Thalassiosirales</taxon>
        <taxon>Thalassiosiraceae</taxon>
        <taxon>Thalassiosira</taxon>
    </lineage>
</organism>
<feature type="transmembrane region" description="Helical" evidence="7">
    <location>
        <begin position="289"/>
        <end position="313"/>
    </location>
</feature>
<evidence type="ECO:0000259" key="9">
    <source>
        <dbReference type="Pfam" id="PF00892"/>
    </source>
</evidence>
<protein>
    <recommendedName>
        <fullName evidence="9">EamA domain-containing protein</fullName>
    </recommendedName>
</protein>
<keyword evidence="4 7" id="KW-1133">Transmembrane helix</keyword>
<comment type="caution">
    <text evidence="10">The sequence shown here is derived from an EMBL/GenBank/DDBJ whole genome shotgun (WGS) entry which is preliminary data.</text>
</comment>
<dbReference type="eggNOG" id="ENOG502S80D">
    <property type="taxonomic scope" value="Eukaryota"/>
</dbReference>
<keyword evidence="3 7" id="KW-0812">Transmembrane</keyword>
<evidence type="ECO:0000256" key="1">
    <source>
        <dbReference type="ARBA" id="ARBA00004651"/>
    </source>
</evidence>
<reference evidence="10 11" key="1">
    <citation type="journal article" date="2012" name="Genome Biol.">
        <title>Genome and low-iron response of an oceanic diatom adapted to chronic iron limitation.</title>
        <authorList>
            <person name="Lommer M."/>
            <person name="Specht M."/>
            <person name="Roy A.S."/>
            <person name="Kraemer L."/>
            <person name="Andreson R."/>
            <person name="Gutowska M.A."/>
            <person name="Wolf J."/>
            <person name="Bergner S.V."/>
            <person name="Schilhabel M.B."/>
            <person name="Klostermeier U.C."/>
            <person name="Beiko R.G."/>
            <person name="Rosenstiel P."/>
            <person name="Hippler M."/>
            <person name="Laroche J."/>
        </authorList>
    </citation>
    <scope>NUCLEOTIDE SEQUENCE [LARGE SCALE GENOMIC DNA]</scope>
    <source>
        <strain evidence="10 11">CCMP1005</strain>
    </source>
</reference>
<dbReference type="GO" id="GO:0005886">
    <property type="term" value="C:plasma membrane"/>
    <property type="evidence" value="ECO:0007669"/>
    <property type="project" value="UniProtKB-SubCell"/>
</dbReference>
<feature type="domain" description="EamA" evidence="9">
    <location>
        <begin position="148"/>
        <end position="273"/>
    </location>
</feature>
<feature type="transmembrane region" description="Helical" evidence="7">
    <location>
        <begin position="428"/>
        <end position="446"/>
    </location>
</feature>
<comment type="subcellular location">
    <subcellularLocation>
        <location evidence="1">Cell membrane</location>
        <topology evidence="1">Multi-pass membrane protein</topology>
    </subcellularLocation>
</comment>
<feature type="transmembrane region" description="Helical" evidence="7">
    <location>
        <begin position="259"/>
        <end position="277"/>
    </location>
</feature>
<evidence type="ECO:0000313" key="10">
    <source>
        <dbReference type="EMBL" id="EJK44314.1"/>
    </source>
</evidence>
<keyword evidence="2" id="KW-1003">Cell membrane</keyword>
<dbReference type="Proteomes" id="UP000266841">
    <property type="component" value="Unassembled WGS sequence"/>
</dbReference>
<dbReference type="Pfam" id="PF00892">
    <property type="entry name" value="EamA"/>
    <property type="match status" value="2"/>
</dbReference>
<gene>
    <name evidence="10" type="ORF">THAOC_37154</name>
</gene>
<dbReference type="InterPro" id="IPR000620">
    <property type="entry name" value="EamA_dom"/>
</dbReference>
<evidence type="ECO:0000256" key="5">
    <source>
        <dbReference type="ARBA" id="ARBA00023136"/>
    </source>
</evidence>
<dbReference type="AlphaFoldDB" id="K0R0K3"/>
<name>K0R0K3_THAOC</name>
<evidence type="ECO:0000256" key="3">
    <source>
        <dbReference type="ARBA" id="ARBA00022692"/>
    </source>
</evidence>
<evidence type="ECO:0000256" key="7">
    <source>
        <dbReference type="SAM" id="Phobius"/>
    </source>
</evidence>
<feature type="compositionally biased region" description="Basic residues" evidence="6">
    <location>
        <begin position="28"/>
        <end position="48"/>
    </location>
</feature>
<keyword evidence="11" id="KW-1185">Reference proteome</keyword>
<dbReference type="OMA" id="FLTERMM"/>